<organism evidence="1 2">
    <name type="scientific">Mariniradius sediminis</name>
    <dbReference type="NCBI Taxonomy" id="2909237"/>
    <lineage>
        <taxon>Bacteria</taxon>
        <taxon>Pseudomonadati</taxon>
        <taxon>Bacteroidota</taxon>
        <taxon>Cytophagia</taxon>
        <taxon>Cytophagales</taxon>
        <taxon>Cyclobacteriaceae</taxon>
        <taxon>Mariniradius</taxon>
    </lineage>
</organism>
<name>A0ABS9BSI2_9BACT</name>
<accession>A0ABS9BSI2</accession>
<evidence type="ECO:0000313" key="2">
    <source>
        <dbReference type="Proteomes" id="UP001201449"/>
    </source>
</evidence>
<gene>
    <name evidence="1" type="ORF">L0U89_04410</name>
</gene>
<proteinExistence type="predicted"/>
<dbReference type="Proteomes" id="UP001201449">
    <property type="component" value="Unassembled WGS sequence"/>
</dbReference>
<dbReference type="EMBL" id="JAKEVZ010000002">
    <property type="protein sequence ID" value="MCF1750305.1"/>
    <property type="molecule type" value="Genomic_DNA"/>
</dbReference>
<comment type="caution">
    <text evidence="1">The sequence shown here is derived from an EMBL/GenBank/DDBJ whole genome shotgun (WGS) entry which is preliminary data.</text>
</comment>
<reference evidence="1 2" key="1">
    <citation type="submission" date="2022-01" db="EMBL/GenBank/DDBJ databases">
        <title>Mariniradius saccharolyticus sp. nov., isolated from sediment of a river.</title>
        <authorList>
            <person name="Liu H."/>
        </authorList>
    </citation>
    <scope>NUCLEOTIDE SEQUENCE [LARGE SCALE GENOMIC DNA]</scope>
    <source>
        <strain evidence="1 2">RY-2</strain>
    </source>
</reference>
<keyword evidence="2" id="KW-1185">Reference proteome</keyword>
<protein>
    <submittedName>
        <fullName evidence="1">Uncharacterized protein</fullName>
    </submittedName>
</protein>
<dbReference type="RefSeq" id="WP_234860413.1">
    <property type="nucleotide sequence ID" value="NZ_JAKEVZ010000002.1"/>
</dbReference>
<evidence type="ECO:0000313" key="1">
    <source>
        <dbReference type="EMBL" id="MCF1750305.1"/>
    </source>
</evidence>
<sequence>MNPSLRGANKEFDSYILLDSPKQSPKVSKKTASSSRLVLAVTTKIRRLLRFVPPLAVTVRPRQSPKVKKETASSSRLVLAVTTKIRRLLRFVPPLAVTVRPRQSKRNFQCKKAALFI</sequence>